<dbReference type="EMBL" id="UINC01053419">
    <property type="protein sequence ID" value="SVB69913.1"/>
    <property type="molecule type" value="Genomic_DNA"/>
</dbReference>
<sequence>MAVYKIVASRVNNIDAEDFVGNWNKLFFDNQGTLYRSDGSTPGGFRITPYSFKTITVSGQSDIVADSSSDTLTMVAGDNITLSTSGDTVTINSTSGGTGDITAVVAGDGLTGGATTGSATVNVVGGTGITAGSDAISIDSTVTTLTGSQTLTNKTLTSPVINTGVSGTAVLDEDDMSSDSATKLATQQSIKAYVDANGGGSGDITSV</sequence>
<dbReference type="AlphaFoldDB" id="A0A382G5Q8"/>
<organism evidence="1">
    <name type="scientific">marine metagenome</name>
    <dbReference type="NCBI Taxonomy" id="408172"/>
    <lineage>
        <taxon>unclassified sequences</taxon>
        <taxon>metagenomes</taxon>
        <taxon>ecological metagenomes</taxon>
    </lineage>
</organism>
<name>A0A382G5Q8_9ZZZZ</name>
<gene>
    <name evidence="1" type="ORF">METZ01_LOCUS222767</name>
</gene>
<evidence type="ECO:0000313" key="1">
    <source>
        <dbReference type="EMBL" id="SVB69913.1"/>
    </source>
</evidence>
<accession>A0A382G5Q8</accession>
<feature type="non-terminal residue" evidence="1">
    <location>
        <position position="207"/>
    </location>
</feature>
<evidence type="ECO:0008006" key="2">
    <source>
        <dbReference type="Google" id="ProtNLM"/>
    </source>
</evidence>
<protein>
    <recommendedName>
        <fullName evidence="2">Major tropism determinant N-terminal domain-containing protein</fullName>
    </recommendedName>
</protein>
<reference evidence="1" key="1">
    <citation type="submission" date="2018-05" db="EMBL/GenBank/DDBJ databases">
        <authorList>
            <person name="Lanie J.A."/>
            <person name="Ng W.-L."/>
            <person name="Kazmierczak K.M."/>
            <person name="Andrzejewski T.M."/>
            <person name="Davidsen T.M."/>
            <person name="Wayne K.J."/>
            <person name="Tettelin H."/>
            <person name="Glass J.I."/>
            <person name="Rusch D."/>
            <person name="Podicherti R."/>
            <person name="Tsui H.-C.T."/>
            <person name="Winkler M.E."/>
        </authorList>
    </citation>
    <scope>NUCLEOTIDE SEQUENCE</scope>
</reference>
<proteinExistence type="predicted"/>